<dbReference type="InterPro" id="IPR024087">
    <property type="entry name" value="Creatininase-like_sf"/>
</dbReference>
<dbReference type="RefSeq" id="WP_261292679.1">
    <property type="nucleotide sequence ID" value="NZ_JANQBK010000001.1"/>
</dbReference>
<gene>
    <name evidence="6" type="ORF">ACFONA_14935</name>
</gene>
<dbReference type="InterPro" id="IPR003785">
    <property type="entry name" value="Creatininase/forma_Hydrolase"/>
</dbReference>
<keyword evidence="3" id="KW-0378">Hydrolase</keyword>
<keyword evidence="4" id="KW-0862">Zinc</keyword>
<keyword evidence="7" id="KW-1185">Reference proteome</keyword>
<dbReference type="Pfam" id="PF02633">
    <property type="entry name" value="Creatininase"/>
    <property type="match status" value="1"/>
</dbReference>
<dbReference type="PANTHER" id="PTHR35005">
    <property type="entry name" value="3-DEHYDRO-SCYLLO-INOSOSE HYDROLASE"/>
    <property type="match status" value="1"/>
</dbReference>
<name>A0ABV7SXH4_9SPHN</name>
<evidence type="ECO:0000256" key="5">
    <source>
        <dbReference type="ARBA" id="ARBA00024029"/>
    </source>
</evidence>
<evidence type="ECO:0000256" key="3">
    <source>
        <dbReference type="ARBA" id="ARBA00022801"/>
    </source>
</evidence>
<evidence type="ECO:0000313" key="6">
    <source>
        <dbReference type="EMBL" id="MFC3581465.1"/>
    </source>
</evidence>
<protein>
    <submittedName>
        <fullName evidence="6">Creatininase family protein</fullName>
    </submittedName>
</protein>
<dbReference type="SUPFAM" id="SSF102215">
    <property type="entry name" value="Creatininase"/>
    <property type="match status" value="1"/>
</dbReference>
<dbReference type="PANTHER" id="PTHR35005:SF1">
    <property type="entry name" value="2-AMINO-5-FORMYLAMINO-6-RIBOSYLAMINOPYRIMIDIN-4(3H)-ONE 5'-MONOPHOSPHATE DEFORMYLASE"/>
    <property type="match status" value="1"/>
</dbReference>
<evidence type="ECO:0000256" key="1">
    <source>
        <dbReference type="ARBA" id="ARBA00001947"/>
    </source>
</evidence>
<sequence length="272" mass="29110">MTARRHALQDLSWVDLEELRAEGPVIVLPLGSQEQQGPHAPMGDFVVAERIALAAAERADAICAPVLPFGYAEFFRGIAGGMQLRAETFRLVLSDMIGAFTDHGFRHIVILNGHTTNAPLIADVAHEVRRATGLFVPNLNLWRLAPDAVWQRLHGENAAAARGHGADPLTSVTMHLTPDLIRADRIAPAARRTAFGLPTQGQFASVMFGSAPVELPLDVTDVAANGVGNGDARFASAAIGAELVEWTTDHVASFLRHFRRCDPTDPAAAPAA</sequence>
<comment type="cofactor">
    <cofactor evidence="1">
        <name>Zn(2+)</name>
        <dbReference type="ChEBI" id="CHEBI:29105"/>
    </cofactor>
</comment>
<reference evidence="7" key="1">
    <citation type="journal article" date="2019" name="Int. J. Syst. Evol. Microbiol.">
        <title>The Global Catalogue of Microorganisms (GCM) 10K type strain sequencing project: providing services to taxonomists for standard genome sequencing and annotation.</title>
        <authorList>
            <consortium name="The Broad Institute Genomics Platform"/>
            <consortium name="The Broad Institute Genome Sequencing Center for Infectious Disease"/>
            <person name="Wu L."/>
            <person name="Ma J."/>
        </authorList>
    </citation>
    <scope>NUCLEOTIDE SEQUENCE [LARGE SCALE GENOMIC DNA]</scope>
    <source>
        <strain evidence="7">KCTC 42739</strain>
    </source>
</reference>
<comment type="similarity">
    <text evidence="5">Belongs to the creatininase superfamily.</text>
</comment>
<comment type="caution">
    <text evidence="6">The sequence shown here is derived from an EMBL/GenBank/DDBJ whole genome shotgun (WGS) entry which is preliminary data.</text>
</comment>
<dbReference type="EMBL" id="JBHRXP010000007">
    <property type="protein sequence ID" value="MFC3581465.1"/>
    <property type="molecule type" value="Genomic_DNA"/>
</dbReference>
<evidence type="ECO:0000313" key="7">
    <source>
        <dbReference type="Proteomes" id="UP001595713"/>
    </source>
</evidence>
<proteinExistence type="inferred from homology"/>
<evidence type="ECO:0000256" key="2">
    <source>
        <dbReference type="ARBA" id="ARBA00022723"/>
    </source>
</evidence>
<dbReference type="Proteomes" id="UP001595713">
    <property type="component" value="Unassembled WGS sequence"/>
</dbReference>
<organism evidence="6 7">
    <name type="scientific">Sphingomonas hylomeconis</name>
    <dbReference type="NCBI Taxonomy" id="1395958"/>
    <lineage>
        <taxon>Bacteria</taxon>
        <taxon>Pseudomonadati</taxon>
        <taxon>Pseudomonadota</taxon>
        <taxon>Alphaproteobacteria</taxon>
        <taxon>Sphingomonadales</taxon>
        <taxon>Sphingomonadaceae</taxon>
        <taxon>Sphingomonas</taxon>
    </lineage>
</organism>
<accession>A0ABV7SXH4</accession>
<keyword evidence="2" id="KW-0479">Metal-binding</keyword>
<dbReference type="Gene3D" id="3.40.50.10310">
    <property type="entry name" value="Creatininase"/>
    <property type="match status" value="1"/>
</dbReference>
<evidence type="ECO:0000256" key="4">
    <source>
        <dbReference type="ARBA" id="ARBA00022833"/>
    </source>
</evidence>